<protein>
    <recommendedName>
        <fullName evidence="2">C2H2-type domain-containing protein</fullName>
    </recommendedName>
</protein>
<organism evidence="3 4">
    <name type="scientific">Wallemia ichthyophaga (strain EXF-994 / CBS 113033)</name>
    <dbReference type="NCBI Taxonomy" id="1299270"/>
    <lineage>
        <taxon>Eukaryota</taxon>
        <taxon>Fungi</taxon>
        <taxon>Dikarya</taxon>
        <taxon>Basidiomycota</taxon>
        <taxon>Wallemiomycotina</taxon>
        <taxon>Wallemiomycetes</taxon>
        <taxon>Wallemiales</taxon>
        <taxon>Wallemiaceae</taxon>
        <taxon>Wallemia</taxon>
    </lineage>
</organism>
<dbReference type="GeneID" id="20375060"/>
<gene>
    <name evidence="3" type="ORF">J056_002108</name>
</gene>
<dbReference type="InterPro" id="IPR013087">
    <property type="entry name" value="Znf_C2H2_type"/>
</dbReference>
<feature type="domain" description="C2H2-type" evidence="2">
    <location>
        <begin position="148"/>
        <end position="172"/>
    </location>
</feature>
<feature type="compositionally biased region" description="Low complexity" evidence="1">
    <location>
        <begin position="1"/>
        <end position="16"/>
    </location>
</feature>
<keyword evidence="4" id="KW-1185">Reference proteome</keyword>
<dbReference type="PANTHER" id="PTHR36167">
    <property type="entry name" value="C2H2 FINGER DOMAIN TRANSCRIPTION FACTOR (EUROFUNG)-RELATED"/>
    <property type="match status" value="1"/>
</dbReference>
<dbReference type="PROSITE" id="PS00028">
    <property type="entry name" value="ZINC_FINGER_C2H2_1"/>
    <property type="match status" value="1"/>
</dbReference>
<dbReference type="OrthoDB" id="1939603at2759"/>
<evidence type="ECO:0000313" key="3">
    <source>
        <dbReference type="EMBL" id="EOR04030.1"/>
    </source>
</evidence>
<feature type="region of interest" description="Disordered" evidence="1">
    <location>
        <begin position="68"/>
        <end position="139"/>
    </location>
</feature>
<dbReference type="AlphaFoldDB" id="R9APP9"/>
<dbReference type="GO" id="GO:0006355">
    <property type="term" value="P:regulation of DNA-templated transcription"/>
    <property type="evidence" value="ECO:0007669"/>
    <property type="project" value="InterPro"/>
</dbReference>
<dbReference type="Proteomes" id="UP000014064">
    <property type="component" value="Unassembled WGS sequence"/>
</dbReference>
<dbReference type="HOGENOM" id="CLU_716114_0_0_1"/>
<evidence type="ECO:0000259" key="2">
    <source>
        <dbReference type="PROSITE" id="PS00028"/>
    </source>
</evidence>
<feature type="compositionally biased region" description="Polar residues" evidence="1">
    <location>
        <begin position="101"/>
        <end position="118"/>
    </location>
</feature>
<evidence type="ECO:0000256" key="1">
    <source>
        <dbReference type="SAM" id="MobiDB-lite"/>
    </source>
</evidence>
<reference evidence="4" key="1">
    <citation type="journal article" date="2013" name="BMC Genomics">
        <title>Genome and transcriptome sequencing of the halophilic fungus Wallemia ichthyophaga: haloadaptations present and absent.</title>
        <authorList>
            <person name="Zajc J."/>
            <person name="Liu Y."/>
            <person name="Dai W."/>
            <person name="Yang Z."/>
            <person name="Hu J."/>
            <person name="Gostincar C."/>
            <person name="Gunde-Cimerman N."/>
        </authorList>
    </citation>
    <scope>NUCLEOTIDE SEQUENCE [LARGE SCALE GENOMIC DNA]</scope>
    <source>
        <strain evidence="4">EXF-994 / CBS 113033</strain>
    </source>
</reference>
<dbReference type="RefSeq" id="XP_009266247.1">
    <property type="nucleotide sequence ID" value="XM_009267972.1"/>
</dbReference>
<evidence type="ECO:0000313" key="4">
    <source>
        <dbReference type="Proteomes" id="UP000014064"/>
    </source>
</evidence>
<dbReference type="eggNOG" id="ENOG502S48N">
    <property type="taxonomic scope" value="Eukaryota"/>
</dbReference>
<name>R9APP9_WALI9</name>
<sequence>MFSVQSPSSFHQSSTQHNHQSDFTINPFDSILPLHDAILDFNGNKIFNDLDFINNLPKAVSPVTTTPLLTPQPHIPPTINIPAPEPRPSTSEGVVRKPLERSNTNVRPNNKHNQTLSLKTLDGRRGSNQPKTKRQRRRHDEIERFYHCGFNGCTKSYGTLNHLNAHVIFQKHGPKRLPSEFKEIREYQRNRKKEELKLKKMFEDEATSVSVGGTSTNTPLTTPYDETLPALPSSAPPTQTSFSDNVQDINHDDLLIKLSESGGVGYGDVGVGVGVSELNGGDLGTGDISTGDVGMPFSAPVTKTSFFGGEEVSNDDNDNGMDFSEAIERNLSTLTLPENLSEALSLMDRQSSSVSSEDETVSTVDNMMTPLPLSLSVDNNFMNMMN</sequence>
<dbReference type="KEGG" id="wic:J056_002108"/>
<dbReference type="EMBL" id="KE007225">
    <property type="protein sequence ID" value="EOR04030.1"/>
    <property type="molecule type" value="Genomic_DNA"/>
</dbReference>
<accession>R9APP9</accession>
<feature type="region of interest" description="Disordered" evidence="1">
    <location>
        <begin position="1"/>
        <end position="21"/>
    </location>
</feature>
<dbReference type="PANTHER" id="PTHR36167:SF3">
    <property type="entry name" value="C2H2 FINGER DOMAIN TRANSCRIPTION FACTOR (EUROFUNG)-RELATED"/>
    <property type="match status" value="1"/>
</dbReference>
<dbReference type="InterPro" id="IPR039327">
    <property type="entry name" value="CON7-like"/>
</dbReference>
<proteinExistence type="predicted"/>